<dbReference type="InterPro" id="IPR018912">
    <property type="entry name" value="DUF2478"/>
</dbReference>
<evidence type="ECO:0000313" key="1">
    <source>
        <dbReference type="EMBL" id="WFE88638.1"/>
    </source>
</evidence>
<gene>
    <name evidence="1" type="ORF">K1718_21110</name>
</gene>
<dbReference type="EMBL" id="CP120863">
    <property type="protein sequence ID" value="WFE88638.1"/>
    <property type="molecule type" value="Genomic_DNA"/>
</dbReference>
<organism evidence="1 2">
    <name type="scientific">Roseibium porphyridii</name>
    <dbReference type="NCBI Taxonomy" id="2866279"/>
    <lineage>
        <taxon>Bacteria</taxon>
        <taxon>Pseudomonadati</taxon>
        <taxon>Pseudomonadota</taxon>
        <taxon>Alphaproteobacteria</taxon>
        <taxon>Hyphomicrobiales</taxon>
        <taxon>Stappiaceae</taxon>
        <taxon>Roseibium</taxon>
    </lineage>
</organism>
<reference evidence="1 2" key="1">
    <citation type="submission" date="2023-03" db="EMBL/GenBank/DDBJ databases">
        <title>Roseibium porphyridii sp. nov. and Roseibium rhodosorbium sp. nov. isolated from marine algae, Porphyridium cruentum and Rhodosorus marinus, respectively.</title>
        <authorList>
            <person name="Lee M.W."/>
            <person name="Choi B.J."/>
            <person name="Lee J.K."/>
            <person name="Choi D.G."/>
            <person name="Baek J.H."/>
            <person name="Bayburt H."/>
            <person name="Kim J.M."/>
            <person name="Han D.M."/>
            <person name="Kim K.H."/>
            <person name="Jeon C.O."/>
        </authorList>
    </citation>
    <scope>NUCLEOTIDE SEQUENCE [LARGE SCALE GENOMIC DNA]</scope>
    <source>
        <strain evidence="1 2">KMA01</strain>
    </source>
</reference>
<name>A0ABY8F7H1_9HYPH</name>
<sequence length="181" mass="19456">MVEDTPLCGAIRSNRGENVDRLLETLVKLLQAEGLCVSGVVQRRAEYGDTCCADMGLELISSGETIEISQALGRGSQGCRLDPRSLADITARLQTEIDLRPDLLVLNRFGKGEQDGQGFRQLIGKAMELSIPVLTVVREPYLEAWRNFAGELAVDLPADLDATVAWCLTVSGKPAAVAANG</sequence>
<accession>A0ABY8F7H1</accession>
<proteinExistence type="predicted"/>
<dbReference type="Pfam" id="PF10649">
    <property type="entry name" value="DUF2478"/>
    <property type="match status" value="1"/>
</dbReference>
<keyword evidence="2" id="KW-1185">Reference proteome</keyword>
<dbReference type="RefSeq" id="WP_265680943.1">
    <property type="nucleotide sequence ID" value="NZ_CP120863.1"/>
</dbReference>
<protein>
    <submittedName>
        <fullName evidence="1">DUF2478 domain-containing protein</fullName>
    </submittedName>
</protein>
<evidence type="ECO:0000313" key="2">
    <source>
        <dbReference type="Proteomes" id="UP001209803"/>
    </source>
</evidence>
<dbReference type="Proteomes" id="UP001209803">
    <property type="component" value="Chromosome"/>
</dbReference>